<dbReference type="KEGG" id="cai:Caci_3518"/>
<dbReference type="EMBL" id="CP001700">
    <property type="protein sequence ID" value="ACU72424.1"/>
    <property type="molecule type" value="Genomic_DNA"/>
</dbReference>
<dbReference type="InterPro" id="IPR029083">
    <property type="entry name" value="Imm32"/>
</dbReference>
<proteinExistence type="predicted"/>
<name>C7QAC5_CATAD</name>
<evidence type="ECO:0000313" key="1">
    <source>
        <dbReference type="EMBL" id="ACU72424.1"/>
    </source>
</evidence>
<organism evidence="1 2">
    <name type="scientific">Catenulispora acidiphila (strain DSM 44928 / JCM 14897 / NBRC 102108 / NRRL B-24433 / ID139908)</name>
    <dbReference type="NCBI Taxonomy" id="479433"/>
    <lineage>
        <taxon>Bacteria</taxon>
        <taxon>Bacillati</taxon>
        <taxon>Actinomycetota</taxon>
        <taxon>Actinomycetes</taxon>
        <taxon>Catenulisporales</taxon>
        <taxon>Catenulisporaceae</taxon>
        <taxon>Catenulispora</taxon>
    </lineage>
</organism>
<keyword evidence="2" id="KW-1185">Reference proteome</keyword>
<protein>
    <submittedName>
        <fullName evidence="1">Uncharacterized protein</fullName>
    </submittedName>
</protein>
<dbReference type="AlphaFoldDB" id="C7QAC5"/>
<evidence type="ECO:0000313" key="2">
    <source>
        <dbReference type="Proteomes" id="UP000000851"/>
    </source>
</evidence>
<gene>
    <name evidence="1" type="ordered locus">Caci_3518</name>
</gene>
<dbReference type="HOGENOM" id="CLU_191981_0_0_11"/>
<sequence length="92" mass="9784">MTEPERQLTVPDYEPGGALRFAWAEGFRIEVDASDGEVVIRANSAGLVSLAQHCLTLAQAAVPAGSHLHLTDSVELEPGSGDLIIERASEQD</sequence>
<dbReference type="Pfam" id="PF15566">
    <property type="entry name" value="Imm32"/>
    <property type="match status" value="1"/>
</dbReference>
<dbReference type="InParanoid" id="C7QAC5"/>
<dbReference type="STRING" id="479433.Caci_3518"/>
<accession>C7QAC5</accession>
<dbReference type="Proteomes" id="UP000000851">
    <property type="component" value="Chromosome"/>
</dbReference>
<dbReference type="eggNOG" id="ENOG5032YMI">
    <property type="taxonomic scope" value="Bacteria"/>
</dbReference>
<dbReference type="RefSeq" id="WP_015792153.1">
    <property type="nucleotide sequence ID" value="NC_013131.1"/>
</dbReference>
<reference evidence="1 2" key="1">
    <citation type="journal article" date="2009" name="Stand. Genomic Sci.">
        <title>Complete genome sequence of Catenulispora acidiphila type strain (ID 139908).</title>
        <authorList>
            <person name="Copeland A."/>
            <person name="Lapidus A."/>
            <person name="Glavina Del Rio T."/>
            <person name="Nolan M."/>
            <person name="Lucas S."/>
            <person name="Chen F."/>
            <person name="Tice H."/>
            <person name="Cheng J.F."/>
            <person name="Bruce D."/>
            <person name="Goodwin L."/>
            <person name="Pitluck S."/>
            <person name="Mikhailova N."/>
            <person name="Pati A."/>
            <person name="Ivanova N."/>
            <person name="Mavromatis K."/>
            <person name="Chen A."/>
            <person name="Palaniappan K."/>
            <person name="Chain P."/>
            <person name="Land M."/>
            <person name="Hauser L."/>
            <person name="Chang Y.J."/>
            <person name="Jeffries C.D."/>
            <person name="Chertkov O."/>
            <person name="Brettin T."/>
            <person name="Detter J.C."/>
            <person name="Han C."/>
            <person name="Ali Z."/>
            <person name="Tindall B.J."/>
            <person name="Goker M."/>
            <person name="Bristow J."/>
            <person name="Eisen J.A."/>
            <person name="Markowitz V."/>
            <person name="Hugenholtz P."/>
            <person name="Kyrpides N.C."/>
            <person name="Klenk H.P."/>
        </authorList>
    </citation>
    <scope>NUCLEOTIDE SEQUENCE [LARGE SCALE GENOMIC DNA]</scope>
    <source>
        <strain evidence="2">DSM 44928 / JCM 14897 / NBRC 102108 / NRRL B-24433 / ID139908</strain>
    </source>
</reference>